<dbReference type="EMBL" id="MU250534">
    <property type="protein sequence ID" value="KAG7446558.1"/>
    <property type="molecule type" value="Genomic_DNA"/>
</dbReference>
<gene>
    <name evidence="2" type="ORF">BT62DRAFT_931993</name>
</gene>
<dbReference type="GeneID" id="66108553"/>
<dbReference type="PROSITE" id="PS50191">
    <property type="entry name" value="CRAL_TRIO"/>
    <property type="match status" value="1"/>
</dbReference>
<dbReference type="PANTHER" id="PTHR46590">
    <property type="entry name" value="PHOSPHATIDYLINOSITOL TRANSFER PROTEIN CSR1-RELATED"/>
    <property type="match status" value="1"/>
</dbReference>
<evidence type="ECO:0000313" key="2">
    <source>
        <dbReference type="EMBL" id="KAG7446558.1"/>
    </source>
</evidence>
<comment type="caution">
    <text evidence="2">The sequence shown here is derived from an EMBL/GenBank/DDBJ whole genome shotgun (WGS) entry which is preliminary data.</text>
</comment>
<evidence type="ECO:0000259" key="1">
    <source>
        <dbReference type="PROSITE" id="PS50191"/>
    </source>
</evidence>
<dbReference type="OrthoDB" id="75724at2759"/>
<reference evidence="2" key="1">
    <citation type="submission" date="2020-11" db="EMBL/GenBank/DDBJ databases">
        <title>Adaptations for nitrogen fixation in a non-lichenized fungal sporocarp promotes dispersal by wood-feeding termites.</title>
        <authorList>
            <consortium name="DOE Joint Genome Institute"/>
            <person name="Koch R.A."/>
            <person name="Yoon G."/>
            <person name="Arayal U."/>
            <person name="Lail K."/>
            <person name="Amirebrahimi M."/>
            <person name="Labutti K."/>
            <person name="Lipzen A."/>
            <person name="Riley R."/>
            <person name="Barry K."/>
            <person name="Henrissat B."/>
            <person name="Grigoriev I.V."/>
            <person name="Herr J.R."/>
            <person name="Aime M.C."/>
        </authorList>
    </citation>
    <scope>NUCLEOTIDE SEQUENCE</scope>
    <source>
        <strain evidence="2">MCA 3950</strain>
    </source>
</reference>
<dbReference type="AlphaFoldDB" id="A0A9P7VTY0"/>
<dbReference type="InterPro" id="IPR036865">
    <property type="entry name" value="CRAL-TRIO_dom_sf"/>
</dbReference>
<dbReference type="RefSeq" id="XP_043040058.1">
    <property type="nucleotide sequence ID" value="XM_043186256.1"/>
</dbReference>
<dbReference type="InterPro" id="IPR052432">
    <property type="entry name" value="PITP/CRAL-TRIO"/>
</dbReference>
<dbReference type="PANTHER" id="PTHR46590:SF4">
    <property type="entry name" value="CRAL-TRIO DOMAIN-CONTAINING PROTEIN"/>
    <property type="match status" value="1"/>
</dbReference>
<feature type="domain" description="CRAL-TRIO" evidence="1">
    <location>
        <begin position="96"/>
        <end position="263"/>
    </location>
</feature>
<name>A0A9P7VTY0_9AGAR</name>
<accession>A0A9P7VTY0</accession>
<dbReference type="SMART" id="SM00516">
    <property type="entry name" value="SEC14"/>
    <property type="match status" value="1"/>
</dbReference>
<dbReference type="Gene3D" id="3.40.525.10">
    <property type="entry name" value="CRAL-TRIO lipid binding domain"/>
    <property type="match status" value="1"/>
</dbReference>
<proteinExistence type="predicted"/>
<dbReference type="InterPro" id="IPR001251">
    <property type="entry name" value="CRAL-TRIO_dom"/>
</dbReference>
<dbReference type="Pfam" id="PF00650">
    <property type="entry name" value="CRAL_TRIO"/>
    <property type="match status" value="1"/>
</dbReference>
<dbReference type="SUPFAM" id="SSF52087">
    <property type="entry name" value="CRAL/TRIO domain"/>
    <property type="match status" value="1"/>
</dbReference>
<dbReference type="Proteomes" id="UP000812287">
    <property type="component" value="Unassembled WGS sequence"/>
</dbReference>
<evidence type="ECO:0000313" key="3">
    <source>
        <dbReference type="Proteomes" id="UP000812287"/>
    </source>
</evidence>
<dbReference type="CDD" id="cd00170">
    <property type="entry name" value="SEC14"/>
    <property type="match status" value="1"/>
</dbReference>
<sequence>MDTYALLKVNCDKLLEQYHANLRDVRALQQTLINDILPSVSDELHLSDLETNWAKEWLNDTFSIFHLFRRNNYTKSFALEAVRKNLVWRLGHVWPPDPEISTRIAASVHFLPDDITDPLGRPIIVLKVAPFNYGSDDYKGVVYRALECLRCHLREVNRNEVEGRPALQYVLLLDLKGLSMQSISFDLVSWLLSDVIPRFPGMLSAVFMINFSWTHSGIWSIAKRLLPASALSRVFFPKQEELISYFTPSALPQDYGGVLEPLSTICDSLQGRQIFPSTSQAAPTPKYDLSSIPDPSSLSPTSMFNPFFGYPVSVTGTSATLHYGRRRKRDLAKTLLLLLWLRWGRRIMACFWFGMFALTMRLWSRRWLLCSPKGLALLQAFWSSSGSR</sequence>
<organism evidence="2 3">
    <name type="scientific">Guyanagaster necrorhizus</name>
    <dbReference type="NCBI Taxonomy" id="856835"/>
    <lineage>
        <taxon>Eukaryota</taxon>
        <taxon>Fungi</taxon>
        <taxon>Dikarya</taxon>
        <taxon>Basidiomycota</taxon>
        <taxon>Agaricomycotina</taxon>
        <taxon>Agaricomycetes</taxon>
        <taxon>Agaricomycetidae</taxon>
        <taxon>Agaricales</taxon>
        <taxon>Marasmiineae</taxon>
        <taxon>Physalacriaceae</taxon>
        <taxon>Guyanagaster</taxon>
    </lineage>
</organism>
<protein>
    <submittedName>
        <fullName evidence="2">CRAL/TRIO domain-containing protein</fullName>
    </submittedName>
</protein>
<keyword evidence="3" id="KW-1185">Reference proteome</keyword>